<feature type="domain" description="Response regulatory" evidence="3">
    <location>
        <begin position="7"/>
        <end position="129"/>
    </location>
</feature>
<comment type="caution">
    <text evidence="4">The sequence shown here is derived from an EMBL/GenBank/DDBJ whole genome shotgun (WGS) entry which is preliminary data.</text>
</comment>
<organism evidence="4 5">
    <name type="scientific">Flaviaesturariibacter aridisoli</name>
    <dbReference type="NCBI Taxonomy" id="2545761"/>
    <lineage>
        <taxon>Bacteria</taxon>
        <taxon>Pseudomonadati</taxon>
        <taxon>Bacteroidota</taxon>
        <taxon>Chitinophagia</taxon>
        <taxon>Chitinophagales</taxon>
        <taxon>Chitinophagaceae</taxon>
        <taxon>Flaviaestuariibacter</taxon>
    </lineage>
</organism>
<dbReference type="AlphaFoldDB" id="A0A4R4DZP6"/>
<dbReference type="EMBL" id="SKFH01000011">
    <property type="protein sequence ID" value="TCZ72219.1"/>
    <property type="molecule type" value="Genomic_DNA"/>
</dbReference>
<evidence type="ECO:0000313" key="5">
    <source>
        <dbReference type="Proteomes" id="UP000295164"/>
    </source>
</evidence>
<dbReference type="InterPro" id="IPR001789">
    <property type="entry name" value="Sig_transdc_resp-reg_receiver"/>
</dbReference>
<evidence type="ECO:0000259" key="3">
    <source>
        <dbReference type="PROSITE" id="PS50110"/>
    </source>
</evidence>
<dbReference type="PROSITE" id="PS50110">
    <property type="entry name" value="RESPONSE_REGULATORY"/>
    <property type="match status" value="1"/>
</dbReference>
<dbReference type="OrthoDB" id="677895at2"/>
<proteinExistence type="predicted"/>
<dbReference type="InterPro" id="IPR050595">
    <property type="entry name" value="Bact_response_regulator"/>
</dbReference>
<dbReference type="PANTHER" id="PTHR44591:SF3">
    <property type="entry name" value="RESPONSE REGULATORY DOMAIN-CONTAINING PROTEIN"/>
    <property type="match status" value="1"/>
</dbReference>
<gene>
    <name evidence="4" type="ORF">E0486_09005</name>
</gene>
<evidence type="ECO:0000256" key="2">
    <source>
        <dbReference type="PROSITE-ProRule" id="PRU00169"/>
    </source>
</evidence>
<dbReference type="Pfam" id="PF00072">
    <property type="entry name" value="Response_reg"/>
    <property type="match status" value="1"/>
</dbReference>
<dbReference type="SUPFAM" id="SSF52172">
    <property type="entry name" value="CheY-like"/>
    <property type="match status" value="1"/>
</dbReference>
<dbReference type="Gene3D" id="3.40.50.2300">
    <property type="match status" value="1"/>
</dbReference>
<evidence type="ECO:0000313" key="4">
    <source>
        <dbReference type="EMBL" id="TCZ72219.1"/>
    </source>
</evidence>
<dbReference type="InterPro" id="IPR011006">
    <property type="entry name" value="CheY-like_superfamily"/>
</dbReference>
<evidence type="ECO:0000256" key="1">
    <source>
        <dbReference type="ARBA" id="ARBA00022553"/>
    </source>
</evidence>
<reference evidence="4 5" key="1">
    <citation type="submission" date="2019-03" db="EMBL/GenBank/DDBJ databases">
        <authorList>
            <person name="Kim M.K.M."/>
        </authorList>
    </citation>
    <scope>NUCLEOTIDE SEQUENCE [LARGE SCALE GENOMIC DNA]</scope>
    <source>
        <strain evidence="4 5">17J68-15</strain>
    </source>
</reference>
<protein>
    <submittedName>
        <fullName evidence="4">Response regulator</fullName>
    </submittedName>
</protein>
<accession>A0A4R4DZP6</accession>
<sequence length="138" mass="15573">MKERNLHILHADDDADDRWLFEDGLRQCGCHTLLQFDDGEPLLNYIRGLGPAAAQSVAVICDMQMRRMGGVEVLCRVRELPGWEQTPVMIFSTSSFSEDIRTCLENGATGFYSKPNTLQESVRIIRDMIDTVNARLPA</sequence>
<dbReference type="RefSeq" id="WP_131851833.1">
    <property type="nucleotide sequence ID" value="NZ_SKFH01000011.1"/>
</dbReference>
<name>A0A4R4DZP6_9BACT</name>
<dbReference type="PANTHER" id="PTHR44591">
    <property type="entry name" value="STRESS RESPONSE REGULATOR PROTEIN 1"/>
    <property type="match status" value="1"/>
</dbReference>
<keyword evidence="5" id="KW-1185">Reference proteome</keyword>
<feature type="modified residue" description="4-aspartylphosphate" evidence="2">
    <location>
        <position position="62"/>
    </location>
</feature>
<dbReference type="GO" id="GO:0000160">
    <property type="term" value="P:phosphorelay signal transduction system"/>
    <property type="evidence" value="ECO:0007669"/>
    <property type="project" value="InterPro"/>
</dbReference>
<dbReference type="SMART" id="SM00448">
    <property type="entry name" value="REC"/>
    <property type="match status" value="1"/>
</dbReference>
<keyword evidence="1 2" id="KW-0597">Phosphoprotein</keyword>
<dbReference type="Proteomes" id="UP000295164">
    <property type="component" value="Unassembled WGS sequence"/>
</dbReference>